<dbReference type="Proteomes" id="UP000020595">
    <property type="component" value="Unassembled WGS sequence"/>
</dbReference>
<organism evidence="1 2">
    <name type="scientific">Acinetobacter baumannii (strain 1295743)</name>
    <dbReference type="NCBI Taxonomy" id="1310613"/>
    <lineage>
        <taxon>Bacteria</taxon>
        <taxon>Pseudomonadati</taxon>
        <taxon>Pseudomonadota</taxon>
        <taxon>Gammaproteobacteria</taxon>
        <taxon>Moraxellales</taxon>
        <taxon>Moraxellaceae</taxon>
        <taxon>Acinetobacter</taxon>
        <taxon>Acinetobacter calcoaceticus/baumannii complex</taxon>
    </lineage>
</organism>
<dbReference type="CDD" id="cd07821">
    <property type="entry name" value="PYR_PYL_RCAR_like"/>
    <property type="match status" value="1"/>
</dbReference>
<protein>
    <submittedName>
        <fullName evidence="1">Polyketide cyclase / dehydrase and lipid transport family protein</fullName>
    </submittedName>
</protein>
<dbReference type="InterPro" id="IPR023393">
    <property type="entry name" value="START-like_dom_sf"/>
</dbReference>
<sequence length="147" mass="16498">MRNVITIQKEFNAPLSDVFNLLSKHAAYNTAFAPLQVVRVKDSADPERPDGVGSVRRMGFGVIKPLKEEITHLEENKRIEYKLIDNPLVKHHLGRIEFSEITPYITLVTYRIELTAKAPVVSKLILAQLKLAITLGFSRLAKAFASS</sequence>
<dbReference type="EMBL" id="JEWH01000029">
    <property type="protein sequence ID" value="EXB05284.1"/>
    <property type="molecule type" value="Genomic_DNA"/>
</dbReference>
<proteinExistence type="predicted"/>
<dbReference type="RefSeq" id="WP_001246675.1">
    <property type="nucleotide sequence ID" value="NZ_JEWH01000029.1"/>
</dbReference>
<evidence type="ECO:0000313" key="1">
    <source>
        <dbReference type="EMBL" id="EXB05284.1"/>
    </source>
</evidence>
<dbReference type="PATRIC" id="fig|1310613.3.peg.2296"/>
<dbReference type="Gene3D" id="3.30.530.20">
    <property type="match status" value="1"/>
</dbReference>
<dbReference type="Pfam" id="PF10604">
    <property type="entry name" value="Polyketide_cyc2"/>
    <property type="match status" value="1"/>
</dbReference>
<dbReference type="GeneID" id="92893799"/>
<accession>A0A009IKM9</accession>
<dbReference type="AlphaFoldDB" id="A0A009IKM9"/>
<evidence type="ECO:0000313" key="2">
    <source>
        <dbReference type="Proteomes" id="UP000020595"/>
    </source>
</evidence>
<dbReference type="SUPFAM" id="SSF55961">
    <property type="entry name" value="Bet v1-like"/>
    <property type="match status" value="1"/>
</dbReference>
<name>A0A009IKM9_ACIB9</name>
<gene>
    <name evidence="1" type="ORF">J512_2387</name>
</gene>
<dbReference type="InterPro" id="IPR019587">
    <property type="entry name" value="Polyketide_cyclase/dehydratase"/>
</dbReference>
<reference evidence="1 2" key="1">
    <citation type="submission" date="2014-02" db="EMBL/GenBank/DDBJ databases">
        <title>Comparative genomics and transcriptomics to identify genetic mechanisms underlying the emergence of carbapenem resistant Acinetobacter baumannii (CRAb).</title>
        <authorList>
            <person name="Harris A.D."/>
            <person name="Johnson K.J."/>
            <person name="George J."/>
            <person name="Shefchek K."/>
            <person name="Daugherty S.C."/>
            <person name="Parankush S."/>
            <person name="Sadzewicz L."/>
            <person name="Tallon L."/>
            <person name="Sengamalay N."/>
            <person name="Hazen T.H."/>
            <person name="Rasko D.A."/>
        </authorList>
    </citation>
    <scope>NUCLEOTIDE SEQUENCE [LARGE SCALE GENOMIC DNA]</scope>
    <source>
        <strain evidence="1 2">1295743</strain>
    </source>
</reference>
<comment type="caution">
    <text evidence="1">The sequence shown here is derived from an EMBL/GenBank/DDBJ whole genome shotgun (WGS) entry which is preliminary data.</text>
</comment>